<dbReference type="GO" id="GO:0046917">
    <property type="term" value="F:triphosphoribosyl-dephospho-CoA synthase activity"/>
    <property type="evidence" value="ECO:0007669"/>
    <property type="project" value="InterPro"/>
</dbReference>
<dbReference type="PANTHER" id="PTHR42280">
    <property type="entry name" value="CITG FAMILY PROTEIN"/>
    <property type="match status" value="1"/>
</dbReference>
<evidence type="ECO:0000313" key="1">
    <source>
        <dbReference type="EMBL" id="MBO0663388.1"/>
    </source>
</evidence>
<dbReference type="PANTHER" id="PTHR42280:SF1">
    <property type="entry name" value="CITG FAMILY PROTEIN"/>
    <property type="match status" value="1"/>
</dbReference>
<accession>A0A939G0L5</accession>
<dbReference type="Proteomes" id="UP000664122">
    <property type="component" value="Unassembled WGS sequence"/>
</dbReference>
<protein>
    <submittedName>
        <fullName evidence="1">Triphosphoribosyl-dephospho-CoA synthase</fullName>
    </submittedName>
</protein>
<dbReference type="RefSeq" id="WP_207258171.1">
    <property type="nucleotide sequence ID" value="NZ_JAFMPP010000010.1"/>
</dbReference>
<name>A0A939G0L5_9HYPH</name>
<dbReference type="GO" id="GO:0005524">
    <property type="term" value="F:ATP binding"/>
    <property type="evidence" value="ECO:0007669"/>
    <property type="project" value="InterPro"/>
</dbReference>
<reference evidence="1" key="1">
    <citation type="submission" date="2021-03" db="EMBL/GenBank/DDBJ databases">
        <title>Whole genome sequence of Jiella sp. CQZ9-1.</title>
        <authorList>
            <person name="Tuo L."/>
        </authorList>
    </citation>
    <scope>NUCLEOTIDE SEQUENCE</scope>
    <source>
        <strain evidence="1">CQZ9-1</strain>
    </source>
</reference>
<organism evidence="1 2">
    <name type="scientific">Jiella flava</name>
    <dbReference type="NCBI Taxonomy" id="2816857"/>
    <lineage>
        <taxon>Bacteria</taxon>
        <taxon>Pseudomonadati</taxon>
        <taxon>Pseudomonadota</taxon>
        <taxon>Alphaproteobacteria</taxon>
        <taxon>Hyphomicrobiales</taxon>
        <taxon>Aurantimonadaceae</taxon>
        <taxon>Jiella</taxon>
    </lineage>
</organism>
<keyword evidence="2" id="KW-1185">Reference proteome</keyword>
<dbReference type="Pfam" id="PF01874">
    <property type="entry name" value="CitG"/>
    <property type="match status" value="1"/>
</dbReference>
<dbReference type="AlphaFoldDB" id="A0A939G0L5"/>
<proteinExistence type="predicted"/>
<sequence>MSLSAARIEAAFRAACQAEIDTLKPGNVHRFAAGHGMSAVTFAIAAKAAAPAIARTGASVGARIIAATEASVAAVGMNANLGIVLLAAPLAAAAERVGAGATPADPVAALRSETIAVLSSLDAEDTRLAYRAIALANPGGLGRRSDNDVRDAPRIGLVAAMTLASDRDLVARQYANGFGEIFNVGMAAIHAQADPGNEILGDRAALASFLAFATRFPDSHIDRKFGASVSDEICSLFKHFDRNLTELVEPDARLALALAFDSELKAKGVNPGTSADLTVGTLFVKELAEALAG</sequence>
<dbReference type="EMBL" id="JAFMPP010000010">
    <property type="protein sequence ID" value="MBO0663388.1"/>
    <property type="molecule type" value="Genomic_DNA"/>
</dbReference>
<dbReference type="InterPro" id="IPR002736">
    <property type="entry name" value="CitG"/>
</dbReference>
<gene>
    <name evidence="1" type="ORF">J1C48_12425</name>
</gene>
<evidence type="ECO:0000313" key="2">
    <source>
        <dbReference type="Proteomes" id="UP000664122"/>
    </source>
</evidence>
<dbReference type="Gene3D" id="1.10.4200.10">
    <property type="entry name" value="Triphosphoribosyl-dephospho-CoA protein"/>
    <property type="match status" value="1"/>
</dbReference>
<comment type="caution">
    <text evidence="1">The sequence shown here is derived from an EMBL/GenBank/DDBJ whole genome shotgun (WGS) entry which is preliminary data.</text>
</comment>